<dbReference type="Pfam" id="PF00176">
    <property type="entry name" value="SNF2-rel_dom"/>
    <property type="match status" value="1"/>
</dbReference>
<evidence type="ECO:0000256" key="5">
    <source>
        <dbReference type="ARBA" id="ARBA00022833"/>
    </source>
</evidence>
<keyword evidence="2" id="KW-0479">Metal-binding</keyword>
<dbReference type="GeneID" id="103333149"/>
<feature type="compositionally biased region" description="Polar residues" evidence="7">
    <location>
        <begin position="1417"/>
        <end position="1428"/>
    </location>
</feature>
<evidence type="ECO:0000259" key="8">
    <source>
        <dbReference type="PROSITE" id="PS50089"/>
    </source>
</evidence>
<dbReference type="PANTHER" id="PTHR45865:SF1">
    <property type="entry name" value="E3 UBIQUITIN-PROTEIN LIGASE SHPRH"/>
    <property type="match status" value="1"/>
</dbReference>
<reference evidence="10 11" key="3">
    <citation type="submission" date="2025-05" db="UniProtKB">
        <authorList>
            <consortium name="RefSeq"/>
        </authorList>
    </citation>
    <scope>IDENTIFICATION</scope>
</reference>
<dbReference type="SMART" id="SM00487">
    <property type="entry name" value="DEXDc"/>
    <property type="match status" value="1"/>
</dbReference>
<dbReference type="Pfam" id="PF21325">
    <property type="entry name" value="SHPRH_helical-1st"/>
    <property type="match status" value="1"/>
</dbReference>
<evidence type="ECO:0000256" key="3">
    <source>
        <dbReference type="ARBA" id="ARBA00022771"/>
    </source>
</evidence>
<dbReference type="InterPro" id="IPR027417">
    <property type="entry name" value="P-loop_NTPase"/>
</dbReference>
<name>A0ABM1LS07_PRUMU</name>
<dbReference type="PROSITE" id="PS50089">
    <property type="entry name" value="ZF_RING_2"/>
    <property type="match status" value="1"/>
</dbReference>
<dbReference type="SMART" id="SM00184">
    <property type="entry name" value="RING"/>
    <property type="match status" value="1"/>
</dbReference>
<dbReference type="InterPro" id="IPR049730">
    <property type="entry name" value="SNF2/RAD54-like_C"/>
</dbReference>
<dbReference type="Gene3D" id="3.30.40.10">
    <property type="entry name" value="Zinc/RING finger domain, C3HC4 (zinc finger)"/>
    <property type="match status" value="2"/>
</dbReference>
<evidence type="ECO:0000313" key="9">
    <source>
        <dbReference type="Proteomes" id="UP000694861"/>
    </source>
</evidence>
<dbReference type="Pfam" id="PF13445">
    <property type="entry name" value="zf-RING_UBOX"/>
    <property type="match status" value="1"/>
</dbReference>
<protein>
    <submittedName>
        <fullName evidence="10 11">E3 ubiquitin-protein ligase SHPRH isoform X1</fullName>
    </submittedName>
</protein>
<feature type="region of interest" description="Disordered" evidence="7">
    <location>
        <begin position="1631"/>
        <end position="1662"/>
    </location>
</feature>
<dbReference type="InterPro" id="IPR001841">
    <property type="entry name" value="Znf_RING"/>
</dbReference>
<dbReference type="PANTHER" id="PTHR45865">
    <property type="entry name" value="E3 UBIQUITIN-PROTEIN LIGASE SHPRH FAMILY MEMBER"/>
    <property type="match status" value="1"/>
</dbReference>
<feature type="compositionally biased region" description="Basic and acidic residues" evidence="7">
    <location>
        <begin position="29"/>
        <end position="40"/>
    </location>
</feature>
<proteinExistence type="inferred from homology"/>
<evidence type="ECO:0000256" key="6">
    <source>
        <dbReference type="PROSITE-ProRule" id="PRU00175"/>
    </source>
</evidence>
<evidence type="ECO:0000256" key="7">
    <source>
        <dbReference type="SAM" id="MobiDB-lite"/>
    </source>
</evidence>
<dbReference type="SMART" id="SM00249">
    <property type="entry name" value="PHD"/>
    <property type="match status" value="1"/>
</dbReference>
<organism evidence="9 11">
    <name type="scientific">Prunus mume</name>
    <name type="common">Japanese apricot</name>
    <name type="synonym">Armeniaca mume</name>
    <dbReference type="NCBI Taxonomy" id="102107"/>
    <lineage>
        <taxon>Eukaryota</taxon>
        <taxon>Viridiplantae</taxon>
        <taxon>Streptophyta</taxon>
        <taxon>Embryophyta</taxon>
        <taxon>Tracheophyta</taxon>
        <taxon>Spermatophyta</taxon>
        <taxon>Magnoliopsida</taxon>
        <taxon>eudicotyledons</taxon>
        <taxon>Gunneridae</taxon>
        <taxon>Pentapetalae</taxon>
        <taxon>rosids</taxon>
        <taxon>fabids</taxon>
        <taxon>Rosales</taxon>
        <taxon>Rosaceae</taxon>
        <taxon>Amygdaloideae</taxon>
        <taxon>Amygdaleae</taxon>
        <taxon>Prunus</taxon>
    </lineage>
</organism>
<dbReference type="Pfam" id="PF21324">
    <property type="entry name" value="SHPRH_helical-2nd"/>
    <property type="match status" value="1"/>
</dbReference>
<evidence type="ECO:0000313" key="10">
    <source>
        <dbReference type="RefSeq" id="XP_008234166.1"/>
    </source>
</evidence>
<sequence>MGRRKQSRPNRSGGVILKSLSTADQAEVAEDKLSTEESRKNELDKVEKPYFVEVVRSCWVSDEHLDIAEIVLTDLNWGEEFSGDGFGEDFNQDSYSLRFRVCNINEHISRIKCGGHWPVLSSADISLEFIKKCPTENMERLSVILSGSFDGPDEGISGLVHLASLKFMTLRPARWVGFADDMSTIRVRVEILKSAFDACESLLDTNTRQLWKKSMLNVMAWLHPEVMTSEARYGVSKSTEMEADLHTQTGEANSGPGKRARFDVAGFYEAIKPSKADEMLQDDMPDLLPELKPYQRRAAYWMVRREKGDAESLAEEEKSQFISPLCLPLEFLDTSSKIFYNPFSGSVSLHPQNSSAYVFGGILADEMGMGKTVELLACIFAHRKSADEDNMIADSESQATEDLKVNLKRLKRERVECICGAVSENRSYKGLWVQCDVCDAWQHADCVGYSEASNGKECGKSSVFNKYIRKKNTATIVVRDGKYICQLCSELINATNSPIATGATIIICPAPILPQWHAEIMRHTRSGSLKTCIYEGVRGTSFSNTSVININELISADIVLTTYDVLKEDLSHDSDRHEGDRRLMRFQKRYPVVPTILTRIFWWRICLDEAQMVESNAGAATEMAMRLYAKHRWCITGTPIQRKLDDLYGLLRFLKACPFNASRWWVEVIRDPYERRDAGAMEFTHKFFKKIMWRSSKAHVADELQLPPQEECLSWLTLSPTEEHFYQRQHETCVTYAREVIESLKDDILKRKVRGCSASNDSSDPFLTHAEAGKLLNTLLKLRQACCHPQVGSSGLRSLQQYPMTMEEILMVLVGKTKMEGEEALRGLVVALNGLAGVAVIEQNFTQALSLYKEALALAEEHSEDFRLDPLLNIHIYHNLAEILPLATNCCPSKEQFPGSSTEMASKIHGIEKCDQHVVKRRKLSAKDNFAIGSGNLLEGTSELSDNEQKYLSAFSDVSLRTACDNIKQKYLSAFSSKLSTAQQEFKKSYTQVCNAISERKDLSAVWWLEALLHSEKSKGFSSELTRKIEEALIGTLNNSKSSRIASRFQSISGLKYHIQTGLDQLEASRKLLLDRLLEIDQTMEKPKEEDIQSVRYCRNCKAYDDGPLCVLCEVDELFQGYEARLFRSEKICGGMATSAEEAVDLQKKNSALNRFYQNLSQPNKDLTSPCYKESKKRERDVGKVVVSKSPSELEVVLGVIKSHCKAQIGREGISEATKHLQILEGMRKEYGHARSLAIAQAQILQAYDEINMATSRLRLAENENDKSLDALSEHDLPSANVLYTSDKFTSLQQLSCIKGKLRYLKGLVQAKQKTPLESPNHSSVAEEAATMSTSTEQKNECILTGDKEACPVCQETLTIRKMVFPCGHVTCCKCLFAITEWRLLNDKKVQDKWVKCPTCRQHTDVGNIAYADDGQSESSRSSMLHATQSREKGEASITVKGSYGTKIEAVTRRILWIKTTDPEAKVLVFSSWHDVLNVLEHAFTANGITHIRMKGGRKSQVSISEFKGEKRSTKGNHKMHGQEPDVRPVQVLLLLIQHGANGLNLLEAKHVILVEPLLNPAVEAQAISRVHRIGQKNRTIAHRFIVKGTVEESIYKLNQSKNTTAFINGNTKNQDEPFLTLKDIESLFATAPPAVPEADEKPTEGSDEKETESLRHLPPSVAAAIAAEKRQEQHACSS</sequence>
<dbReference type="InterPro" id="IPR001965">
    <property type="entry name" value="Znf_PHD"/>
</dbReference>
<dbReference type="InterPro" id="IPR013083">
    <property type="entry name" value="Znf_RING/FYVE/PHD"/>
</dbReference>
<feature type="region of interest" description="Disordered" evidence="7">
    <location>
        <begin position="1"/>
        <end position="40"/>
    </location>
</feature>
<dbReference type="InterPro" id="IPR019786">
    <property type="entry name" value="Zinc_finger_PHD-type_CS"/>
</dbReference>
<dbReference type="InterPro" id="IPR001650">
    <property type="entry name" value="Helicase_C-like"/>
</dbReference>
<keyword evidence="5" id="KW-0862">Zinc</keyword>
<dbReference type="SUPFAM" id="SSF52540">
    <property type="entry name" value="P-loop containing nucleoside triphosphate hydrolases"/>
    <property type="match status" value="2"/>
</dbReference>
<dbReference type="Pfam" id="PF00271">
    <property type="entry name" value="Helicase_C"/>
    <property type="match status" value="1"/>
</dbReference>
<dbReference type="InterPro" id="IPR048695">
    <property type="entry name" value="SHPRH_helical_2nd"/>
</dbReference>
<feature type="domain" description="RING-type" evidence="8">
    <location>
        <begin position="1351"/>
        <end position="1401"/>
    </location>
</feature>
<dbReference type="InterPro" id="IPR000330">
    <property type="entry name" value="SNF2_N"/>
</dbReference>
<reference evidence="9" key="2">
    <citation type="journal article" date="2012" name="Nat. Commun.">
        <title>The genome of Prunus mume.</title>
        <authorList>
            <person name="Zhang Q."/>
            <person name="Chen W."/>
            <person name="Sun L."/>
            <person name="Zhao F."/>
            <person name="Huang B."/>
            <person name="Yang W."/>
            <person name="Tao Y."/>
            <person name="Wang J."/>
            <person name="Yuan Z."/>
            <person name="Fan G."/>
            <person name="Xing Z."/>
            <person name="Han C."/>
            <person name="Pan H."/>
            <person name="Zhong X."/>
            <person name="Shi W."/>
            <person name="Liang X."/>
            <person name="Du D."/>
            <person name="Sun F."/>
            <person name="Xu Z."/>
            <person name="Hao R."/>
            <person name="Lv T."/>
            <person name="Lv Y."/>
            <person name="Zheng Z."/>
            <person name="Sun M."/>
            <person name="Luo L."/>
            <person name="Cai M."/>
            <person name="Gao Y."/>
            <person name="Wang J."/>
            <person name="Yin Y."/>
            <person name="Xu X."/>
            <person name="Cheng T."/>
            <person name="Wang J."/>
        </authorList>
    </citation>
    <scope>NUCLEOTIDE SEQUENCE [LARGE SCALE GENOMIC DNA]</scope>
</reference>
<dbReference type="Gene3D" id="3.40.50.10810">
    <property type="entry name" value="Tandem AAA-ATPase domain"/>
    <property type="match status" value="1"/>
</dbReference>
<evidence type="ECO:0000313" key="11">
    <source>
        <dbReference type="RefSeq" id="XP_016650184.1"/>
    </source>
</evidence>
<keyword evidence="9" id="KW-1185">Reference proteome</keyword>
<dbReference type="Proteomes" id="UP000694861">
    <property type="component" value="Linkage group LG5"/>
</dbReference>
<dbReference type="Gene3D" id="3.40.50.300">
    <property type="entry name" value="P-loop containing nucleotide triphosphate hydrolases"/>
    <property type="match status" value="1"/>
</dbReference>
<evidence type="ECO:0000256" key="4">
    <source>
        <dbReference type="ARBA" id="ARBA00022801"/>
    </source>
</evidence>
<dbReference type="CDD" id="cd18793">
    <property type="entry name" value="SF2_C_SNF"/>
    <property type="match status" value="1"/>
</dbReference>
<dbReference type="SUPFAM" id="SSF57850">
    <property type="entry name" value="RING/U-box"/>
    <property type="match status" value="1"/>
</dbReference>
<keyword evidence="4" id="KW-0378">Hydrolase</keyword>
<dbReference type="InterPro" id="IPR027370">
    <property type="entry name" value="Znf-RING_euk"/>
</dbReference>
<dbReference type="InterPro" id="IPR048686">
    <property type="entry name" value="SHPRH_helical_1st"/>
</dbReference>
<feature type="region of interest" description="Disordered" evidence="7">
    <location>
        <begin position="1413"/>
        <end position="1432"/>
    </location>
</feature>
<dbReference type="SUPFAM" id="SSF57903">
    <property type="entry name" value="FYVE/PHD zinc finger"/>
    <property type="match status" value="1"/>
</dbReference>
<dbReference type="InterPro" id="IPR038718">
    <property type="entry name" value="SNF2-like_sf"/>
</dbReference>
<dbReference type="PROSITE" id="PS01359">
    <property type="entry name" value="ZF_PHD_1"/>
    <property type="match status" value="1"/>
</dbReference>
<dbReference type="InterPro" id="IPR052583">
    <property type="entry name" value="ATP-helicase/E3_Ub-Ligase"/>
</dbReference>
<dbReference type="InterPro" id="IPR014001">
    <property type="entry name" value="Helicase_ATP-bd"/>
</dbReference>
<keyword evidence="3 6" id="KW-0863">Zinc-finger</keyword>
<evidence type="ECO:0000256" key="2">
    <source>
        <dbReference type="ARBA" id="ARBA00022723"/>
    </source>
</evidence>
<reference evidence="9" key="1">
    <citation type="journal article" date="1997" name="Nucleic Acids Res.">
        <title>tRNAscan-SE: a program for improved detection of transfer RNA genes in genomic sequence.</title>
        <authorList>
            <person name="Lowe T.M."/>
            <person name="Eddy S.R."/>
        </authorList>
    </citation>
    <scope>NUCLEOTIDE SEQUENCE [LARGE SCALE GENOMIC DNA]</scope>
</reference>
<accession>A0ABM1LS07</accession>
<comment type="similarity">
    <text evidence="1">Belongs to the SNF2/RAD54 helicase family. RAD16 subfamily.</text>
</comment>
<dbReference type="InterPro" id="IPR011011">
    <property type="entry name" value="Znf_FYVE_PHD"/>
</dbReference>
<dbReference type="SMART" id="SM00490">
    <property type="entry name" value="HELICc"/>
    <property type="match status" value="1"/>
</dbReference>
<dbReference type="RefSeq" id="XP_008234166.1">
    <property type="nucleotide sequence ID" value="XM_008235944.2"/>
</dbReference>
<feature type="compositionally biased region" description="Basic and acidic residues" evidence="7">
    <location>
        <begin position="1639"/>
        <end position="1656"/>
    </location>
</feature>
<gene>
    <name evidence="10 11" type="primary">LOC103333149</name>
</gene>
<dbReference type="CDD" id="cd18070">
    <property type="entry name" value="DEXQc_SHPRH"/>
    <property type="match status" value="1"/>
</dbReference>
<dbReference type="RefSeq" id="XP_016650184.1">
    <property type="nucleotide sequence ID" value="XM_016794698.1"/>
</dbReference>
<evidence type="ECO:0000256" key="1">
    <source>
        <dbReference type="ARBA" id="ARBA00008438"/>
    </source>
</evidence>